<organism evidence="2">
    <name type="scientific">Desertifilum tharense IPPAS B-1220</name>
    <dbReference type="NCBI Taxonomy" id="1781255"/>
    <lineage>
        <taxon>Bacteria</taxon>
        <taxon>Bacillati</taxon>
        <taxon>Cyanobacteriota</taxon>
        <taxon>Cyanophyceae</taxon>
        <taxon>Desertifilales</taxon>
        <taxon>Desertifilaceae</taxon>
        <taxon>Desertifilum</taxon>
    </lineage>
</organism>
<dbReference type="EMBL" id="MJGC01000132">
    <property type="protein sequence ID" value="OEJ72371.1"/>
    <property type="molecule type" value="Genomic_DNA"/>
</dbReference>
<evidence type="ECO:0000313" key="2">
    <source>
        <dbReference type="EMBL" id="OEJ72371.1"/>
    </source>
</evidence>
<proteinExistence type="predicted"/>
<dbReference type="AlphaFoldDB" id="A0A1E5QCP1"/>
<gene>
    <name evidence="2" type="ORF">BH720_25160</name>
</gene>
<reference evidence="2" key="1">
    <citation type="submission" date="2016-09" db="EMBL/GenBank/DDBJ databases">
        <title>Draft genome of thermotolerant cyanobacterium Desertifilum sp. strain IPPAS B-1220.</title>
        <authorList>
            <person name="Sinetova M.A."/>
            <person name="Bolakhan K."/>
            <person name="Zayadan B.K."/>
            <person name="Mironov K.S."/>
            <person name="Ustinova V."/>
            <person name="Kupriyanova E.V."/>
            <person name="Sidorov R.A."/>
            <person name="Skrypnik A.N."/>
            <person name="Gogoleva N.E."/>
            <person name="Gogolev Y.V."/>
            <person name="Los D.A."/>
        </authorList>
    </citation>
    <scope>NUCLEOTIDE SEQUENCE [LARGE SCALE GENOMIC DNA]</scope>
    <source>
        <strain evidence="2">IPPAS B-1220</strain>
    </source>
</reference>
<accession>A0A1E5QCP1</accession>
<dbReference type="STRING" id="1781255.BH720_25160"/>
<comment type="caution">
    <text evidence="2">The sequence shown here is derived from an EMBL/GenBank/DDBJ whole genome shotgun (WGS) entry which is preliminary data.</text>
</comment>
<feature type="region of interest" description="Disordered" evidence="1">
    <location>
        <begin position="48"/>
        <end position="67"/>
    </location>
</feature>
<name>A0A1E5QCP1_9CYAN</name>
<feature type="compositionally biased region" description="Polar residues" evidence="1">
    <location>
        <begin position="51"/>
        <end position="67"/>
    </location>
</feature>
<sequence>MWQPLSQSDALGIKAGDNGFCNIPDECCLILLKIAIFIRKIAIARSPSPAPTTVNLRSTSQSLAESY</sequence>
<protein>
    <submittedName>
        <fullName evidence="2">Uncharacterized protein</fullName>
    </submittedName>
</protein>
<evidence type="ECO:0000256" key="1">
    <source>
        <dbReference type="SAM" id="MobiDB-lite"/>
    </source>
</evidence>